<protein>
    <submittedName>
        <fullName evidence="2">Separase</fullName>
    </submittedName>
</protein>
<organism evidence="1 2">
    <name type="scientific">Rhabditophanes sp. KR3021</name>
    <dbReference type="NCBI Taxonomy" id="114890"/>
    <lineage>
        <taxon>Eukaryota</taxon>
        <taxon>Metazoa</taxon>
        <taxon>Ecdysozoa</taxon>
        <taxon>Nematoda</taxon>
        <taxon>Chromadorea</taxon>
        <taxon>Rhabditida</taxon>
        <taxon>Tylenchina</taxon>
        <taxon>Panagrolaimomorpha</taxon>
        <taxon>Strongyloidoidea</taxon>
        <taxon>Alloionematidae</taxon>
        <taxon>Rhabditophanes</taxon>
    </lineage>
</organism>
<accession>A0AC35TGC3</accession>
<name>A0AC35TGC3_9BILA</name>
<evidence type="ECO:0000313" key="2">
    <source>
        <dbReference type="WBParaSite" id="RSKR_0000025300.1"/>
    </source>
</evidence>
<dbReference type="Proteomes" id="UP000095286">
    <property type="component" value="Unplaced"/>
</dbReference>
<sequence length="390" mass="44646">MGTTTHVVDPHLDLRDRLQDKESLRQNLLSRGMENVDIDIVEKDYMEWWNAFRRFEKADEKDAARLKRELKEKCCGLLNALELPNVVGKETTSELEFAGMKNKTKTTAELEFPTFLTHISTLKMMGLCRTDSKHGLIHLVGYPATLLKAIQERITNKLTMTRPVSPPYMVRQAILEACNMNLHSFCSFTEGKEESKMYLPGVSLPTILANFVKTNFSENTNEWPICFMAQGTSYRQPIAMKGLNLFNSVQKEKIGIVVMGRSQEECDKEVKKIADVVLNELESYMGLELQKETVCVQRLEKFESQAVQYMNKELIPRNQIIRESKIGSYISKRLNMTYGDGNEFASHSYLEIDISSILGSILEKSYHLSQKQEEMPQIIKDLVEETSCSI</sequence>
<proteinExistence type="predicted"/>
<dbReference type="WBParaSite" id="RSKR_0000025300.1">
    <property type="protein sequence ID" value="RSKR_0000025300.1"/>
    <property type="gene ID" value="RSKR_0000025300"/>
</dbReference>
<evidence type="ECO:0000313" key="1">
    <source>
        <dbReference type="Proteomes" id="UP000095286"/>
    </source>
</evidence>
<reference evidence="2" key="1">
    <citation type="submission" date="2016-11" db="UniProtKB">
        <authorList>
            <consortium name="WormBaseParasite"/>
        </authorList>
    </citation>
    <scope>IDENTIFICATION</scope>
    <source>
        <strain evidence="2">KR3021</strain>
    </source>
</reference>